<accession>A0ABP8M7B3</accession>
<name>A0ABP8M7B3_9BACT</name>
<proteinExistence type="predicted"/>
<gene>
    <name evidence="1" type="ORF">GCM10023156_02370</name>
</gene>
<comment type="caution">
    <text evidence="1">The sequence shown here is derived from an EMBL/GenBank/DDBJ whole genome shotgun (WGS) entry which is preliminary data.</text>
</comment>
<keyword evidence="2" id="KW-1185">Reference proteome</keyword>
<reference evidence="2" key="1">
    <citation type="journal article" date="2019" name="Int. J. Syst. Evol. Microbiol.">
        <title>The Global Catalogue of Microorganisms (GCM) 10K type strain sequencing project: providing services to taxonomists for standard genome sequencing and annotation.</title>
        <authorList>
            <consortium name="The Broad Institute Genomics Platform"/>
            <consortium name="The Broad Institute Genome Sequencing Center for Infectious Disease"/>
            <person name="Wu L."/>
            <person name="Ma J."/>
        </authorList>
    </citation>
    <scope>NUCLEOTIDE SEQUENCE [LARGE SCALE GENOMIC DNA]</scope>
    <source>
        <strain evidence="2">JCM 17759</strain>
    </source>
</reference>
<dbReference type="EMBL" id="BAABGA010000006">
    <property type="protein sequence ID" value="GAA4444259.1"/>
    <property type="molecule type" value="Genomic_DNA"/>
</dbReference>
<dbReference type="Proteomes" id="UP001500840">
    <property type="component" value="Unassembled WGS sequence"/>
</dbReference>
<sequence>MNEVIELELFNIDEELSSCFWVVIFELWLLFGDFWNAKQPTFSTSDVSEPFVSFFWMGCVSEELNTGQQPIDPASLKYFGLVTK</sequence>
<organism evidence="1 2">
    <name type="scientific">Novipirellula rosea</name>
    <dbReference type="NCBI Taxonomy" id="1031540"/>
    <lineage>
        <taxon>Bacteria</taxon>
        <taxon>Pseudomonadati</taxon>
        <taxon>Planctomycetota</taxon>
        <taxon>Planctomycetia</taxon>
        <taxon>Pirellulales</taxon>
        <taxon>Pirellulaceae</taxon>
        <taxon>Novipirellula</taxon>
    </lineage>
</organism>
<evidence type="ECO:0000313" key="1">
    <source>
        <dbReference type="EMBL" id="GAA4444259.1"/>
    </source>
</evidence>
<protein>
    <submittedName>
        <fullName evidence="1">Uncharacterized protein</fullName>
    </submittedName>
</protein>
<evidence type="ECO:0000313" key="2">
    <source>
        <dbReference type="Proteomes" id="UP001500840"/>
    </source>
</evidence>